<organism evidence="1 2">
    <name type="scientific">Rhodoferax antarcticus ANT.BR</name>
    <dbReference type="NCBI Taxonomy" id="1111071"/>
    <lineage>
        <taxon>Bacteria</taxon>
        <taxon>Pseudomonadati</taxon>
        <taxon>Pseudomonadota</taxon>
        <taxon>Betaproteobacteria</taxon>
        <taxon>Burkholderiales</taxon>
        <taxon>Comamonadaceae</taxon>
        <taxon>Rhodoferax</taxon>
    </lineage>
</organism>
<evidence type="ECO:0000313" key="2">
    <source>
        <dbReference type="Proteomes" id="UP000185911"/>
    </source>
</evidence>
<reference evidence="1 2" key="1">
    <citation type="submission" date="2017-01" db="EMBL/GenBank/DDBJ databases">
        <title>Genome sequence of Rhodoferax antarcticus ANT.BR, a psychrophilic purple nonsulfur bacterium from an Antarctic microbial mat.</title>
        <authorList>
            <person name="Baker J."/>
            <person name="Riester C."/>
            <person name="Skinner B."/>
            <person name="Newell A."/>
            <person name="Swingley W."/>
            <person name="Madigan M."/>
            <person name="Jung D."/>
            <person name="Asao M."/>
            <person name="Chen M."/>
            <person name="Loughlin P."/>
            <person name="Pan H."/>
            <person name="Lin S."/>
            <person name="Li N."/>
            <person name="Shaw J."/>
            <person name="Prado M."/>
            <person name="Sherman C."/>
            <person name="Li X."/>
            <person name="Tang J."/>
            <person name="Blankenship R."/>
            <person name="Zhao T."/>
            <person name="Touchman J."/>
            <person name="Sattley M."/>
        </authorList>
    </citation>
    <scope>NUCLEOTIDE SEQUENCE [LARGE SCALE GENOMIC DNA]</scope>
    <source>
        <strain evidence="1 2">ANT.BR</strain>
    </source>
</reference>
<keyword evidence="2" id="KW-1185">Reference proteome</keyword>
<dbReference type="AlphaFoldDB" id="A0A1Q8YFC2"/>
<sequence>MNFVVLAERTAALAPERIRRALKTVQQEHALLQTQTSWTQENGLRFEPAPGALIELHCHQSSAEHWPGLIEHELSSPFAPGTAPLMRCVYIEVATADAPASAAPSCVLALTFHHSIADGRSGTDILRHQLSLIASGNPNPNPN</sequence>
<dbReference type="EMBL" id="MSYM01000013">
    <property type="protein sequence ID" value="OLP06609.1"/>
    <property type="molecule type" value="Genomic_DNA"/>
</dbReference>
<accession>A0A1Q8YFC2</accession>
<dbReference type="STRING" id="81479.RA876_08275"/>
<gene>
    <name evidence="1" type="ORF">BLL52_2845</name>
</gene>
<protein>
    <recommendedName>
        <fullName evidence="3">Condensation domain-containing protein</fullName>
    </recommendedName>
</protein>
<evidence type="ECO:0000313" key="1">
    <source>
        <dbReference type="EMBL" id="OLP06609.1"/>
    </source>
</evidence>
<dbReference type="InterPro" id="IPR023213">
    <property type="entry name" value="CAT-like_dom_sf"/>
</dbReference>
<dbReference type="SUPFAM" id="SSF52777">
    <property type="entry name" value="CoA-dependent acyltransferases"/>
    <property type="match status" value="1"/>
</dbReference>
<name>A0A1Q8YFC2_9BURK</name>
<dbReference type="Gene3D" id="3.30.559.10">
    <property type="entry name" value="Chloramphenicol acetyltransferase-like domain"/>
    <property type="match status" value="1"/>
</dbReference>
<dbReference type="Proteomes" id="UP000185911">
    <property type="component" value="Unassembled WGS sequence"/>
</dbReference>
<evidence type="ECO:0008006" key="3">
    <source>
        <dbReference type="Google" id="ProtNLM"/>
    </source>
</evidence>
<comment type="caution">
    <text evidence="1">The sequence shown here is derived from an EMBL/GenBank/DDBJ whole genome shotgun (WGS) entry which is preliminary data.</text>
</comment>
<proteinExistence type="predicted"/>